<feature type="transmembrane region" description="Helical" evidence="1">
    <location>
        <begin position="20"/>
        <end position="40"/>
    </location>
</feature>
<evidence type="ECO:0000256" key="1">
    <source>
        <dbReference type="SAM" id="Phobius"/>
    </source>
</evidence>
<feature type="transmembrane region" description="Helical" evidence="1">
    <location>
        <begin position="229"/>
        <end position="247"/>
    </location>
</feature>
<dbReference type="PROSITE" id="PS50056">
    <property type="entry name" value="TYR_PHOSPHATASE_2"/>
    <property type="match status" value="1"/>
</dbReference>
<dbReference type="HOGENOM" id="CLU_031173_0_0_4"/>
<dbReference type="CDD" id="cd03386">
    <property type="entry name" value="PAP2_Aur1_like"/>
    <property type="match status" value="1"/>
</dbReference>
<evidence type="ECO:0000313" key="4">
    <source>
        <dbReference type="Proteomes" id="UP000002588"/>
    </source>
</evidence>
<organism evidence="3 4">
    <name type="scientific">Azoarcus sp. (strain BH72)</name>
    <dbReference type="NCBI Taxonomy" id="418699"/>
    <lineage>
        <taxon>Bacteria</taxon>
        <taxon>Pseudomonadati</taxon>
        <taxon>Pseudomonadota</taxon>
        <taxon>Betaproteobacteria</taxon>
        <taxon>Rhodocyclales</taxon>
        <taxon>Zoogloeaceae</taxon>
        <taxon>Azoarcus</taxon>
    </lineage>
</organism>
<dbReference type="STRING" id="62928.azo0665"/>
<dbReference type="Proteomes" id="UP000002588">
    <property type="component" value="Chromosome"/>
</dbReference>
<keyword evidence="1" id="KW-0472">Membrane</keyword>
<dbReference type="eggNOG" id="COG0671">
    <property type="taxonomic scope" value="Bacteria"/>
</dbReference>
<dbReference type="InterPro" id="IPR000326">
    <property type="entry name" value="PAP2/HPO"/>
</dbReference>
<keyword evidence="4" id="KW-1185">Reference proteome</keyword>
<feature type="transmembrane region" description="Helical" evidence="1">
    <location>
        <begin position="170"/>
        <end position="187"/>
    </location>
</feature>
<dbReference type="AlphaFoldDB" id="A1K377"/>
<evidence type="ECO:0000313" key="3">
    <source>
        <dbReference type="EMBL" id="CAL93282.1"/>
    </source>
</evidence>
<feature type="transmembrane region" description="Helical" evidence="1">
    <location>
        <begin position="253"/>
        <end position="273"/>
    </location>
</feature>
<dbReference type="Pfam" id="PF01569">
    <property type="entry name" value="PAP2"/>
    <property type="match status" value="1"/>
</dbReference>
<keyword evidence="1" id="KW-0812">Transmembrane</keyword>
<feature type="transmembrane region" description="Helical" evidence="1">
    <location>
        <begin position="95"/>
        <end position="118"/>
    </location>
</feature>
<dbReference type="EMBL" id="AM406670">
    <property type="protein sequence ID" value="CAL93282.1"/>
    <property type="molecule type" value="Genomic_DNA"/>
</dbReference>
<accession>A1K377</accession>
<evidence type="ECO:0000259" key="2">
    <source>
        <dbReference type="PROSITE" id="PS50056"/>
    </source>
</evidence>
<protein>
    <recommendedName>
        <fullName evidence="2">Tyrosine specific protein phosphatases domain-containing protein</fullName>
    </recommendedName>
</protein>
<dbReference type="InterPro" id="IPR000387">
    <property type="entry name" value="Tyr_Pase_dom"/>
</dbReference>
<dbReference type="Gene3D" id="3.90.190.10">
    <property type="entry name" value="Protein tyrosine phosphatase superfamily"/>
    <property type="match status" value="1"/>
</dbReference>
<dbReference type="RefSeq" id="WP_011764400.1">
    <property type="nucleotide sequence ID" value="NC_008702.1"/>
</dbReference>
<keyword evidence="1" id="KW-1133">Transmembrane helix</keyword>
<dbReference type="SUPFAM" id="SSF52799">
    <property type="entry name" value="(Phosphotyrosine protein) phosphatases II"/>
    <property type="match status" value="1"/>
</dbReference>
<gene>
    <name evidence="3" type="ordered locus">azo0665</name>
</gene>
<dbReference type="KEGG" id="azo:azo0665"/>
<dbReference type="eggNOG" id="COG2453">
    <property type="taxonomic scope" value="Bacteria"/>
</dbReference>
<dbReference type="PANTHER" id="PTHR47216">
    <property type="match status" value="1"/>
</dbReference>
<dbReference type="InterPro" id="IPR029021">
    <property type="entry name" value="Prot-tyrosine_phosphatase-like"/>
</dbReference>
<feature type="transmembrane region" description="Helical" evidence="1">
    <location>
        <begin position="146"/>
        <end position="163"/>
    </location>
</feature>
<sequence length="452" mass="48479">MSRPVPALALPLTDGRIHWLRSIGWLVLLGPFFFLSYGYANSMAAARGVTDALFFEWERAIPFVPWSIVPYWSIDLLYGLSFLCCRSAQAVDRQAYRLLAAQCVSVACFLLFPLRFAFERPAADGLPGTLFTLLAGFDQPYNQAPSLHISLLVIIWACFARAVPGRWRGVVHVWALAIGLSVLTTYQHHFIDVPTGAAVGLLCLWLWPERGPSPLAGWRRRASRGRLRLAFAYLAGAALLAAAALAVGGVALWLAWPALALALVAFCYAGPGAAGFQKDATGHSIAARCLLAPYMLGAWLNSRAWTRRQPRPDAVCDGVWVGRMPDAAAMRAGGFAALFDLSAELPAPRGPWRYATLPWLDLVAPESSALIAAARGIEAERRAANGPLLVCCALGYSRSAAAVAAWLLLSGRAADVDQAVAMVARARPRVVLGDDLRAALAGCAAQTGSADD</sequence>
<proteinExistence type="predicted"/>
<feature type="transmembrane region" description="Helical" evidence="1">
    <location>
        <begin position="60"/>
        <end position="83"/>
    </location>
</feature>
<feature type="transmembrane region" description="Helical" evidence="1">
    <location>
        <begin position="193"/>
        <end position="208"/>
    </location>
</feature>
<feature type="domain" description="Tyrosine specific protein phosphatases" evidence="2">
    <location>
        <begin position="368"/>
        <end position="438"/>
    </location>
</feature>
<reference evidence="3 4" key="1">
    <citation type="journal article" date="2006" name="Nat. Biotechnol.">
        <title>Complete genome of the mutualistic, N2-fixing grass endophyte Azoarcus sp. strain BH72.</title>
        <authorList>
            <person name="Krause A."/>
            <person name="Ramakumar A."/>
            <person name="Bartels D."/>
            <person name="Battistoni F."/>
            <person name="Bekel T."/>
            <person name="Boch J."/>
            <person name="Boehm M."/>
            <person name="Friedrich F."/>
            <person name="Hurek T."/>
            <person name="Krause L."/>
            <person name="Linke B."/>
            <person name="McHardy A.C."/>
            <person name="Sarkar A."/>
            <person name="Schneiker S."/>
            <person name="Syed A.A."/>
            <person name="Thauer R."/>
            <person name="Vorhoelter F.-J."/>
            <person name="Weidner S."/>
            <person name="Puehler A."/>
            <person name="Reinhold-Hurek B."/>
            <person name="Kaiser O."/>
            <person name="Goesmann A."/>
        </authorList>
    </citation>
    <scope>NUCLEOTIDE SEQUENCE [LARGE SCALE GENOMIC DNA]</scope>
    <source>
        <strain evidence="3 4">BH72</strain>
    </source>
</reference>
<name>A1K377_AZOSB</name>
<dbReference type="PANTHER" id="PTHR47216:SF4">
    <property type="entry name" value="OS01G0859400 PROTEIN"/>
    <property type="match status" value="1"/>
</dbReference>